<reference evidence="2" key="1">
    <citation type="journal article" date="2022" name="bioRxiv">
        <title>Sequencing and chromosome-scale assembly of the giantPleurodeles waltlgenome.</title>
        <authorList>
            <person name="Brown T."/>
            <person name="Elewa A."/>
            <person name="Iarovenko S."/>
            <person name="Subramanian E."/>
            <person name="Araus A.J."/>
            <person name="Petzold A."/>
            <person name="Susuki M."/>
            <person name="Suzuki K.-i.T."/>
            <person name="Hayashi T."/>
            <person name="Toyoda A."/>
            <person name="Oliveira C."/>
            <person name="Osipova E."/>
            <person name="Leigh N.D."/>
            <person name="Simon A."/>
            <person name="Yun M.H."/>
        </authorList>
    </citation>
    <scope>NUCLEOTIDE SEQUENCE</scope>
    <source>
        <strain evidence="2">20211129_DDA</strain>
        <tissue evidence="2">Liver</tissue>
    </source>
</reference>
<evidence type="ECO:0000256" key="1">
    <source>
        <dbReference type="SAM" id="MobiDB-lite"/>
    </source>
</evidence>
<dbReference type="EMBL" id="JANPWB010000005">
    <property type="protein sequence ID" value="KAJ1189756.1"/>
    <property type="molecule type" value="Genomic_DNA"/>
</dbReference>
<accession>A0AAV7UMA6</accession>
<gene>
    <name evidence="2" type="ORF">NDU88_006498</name>
</gene>
<sequence length="92" mass="10227">MRECRQAGPSLPPARSGLKGGGSRFPAVTALSPLPCIRRGTIANLLHSETIELHTEPLRTSEKKLYQATFRSWHLEIASENKLPTHALRLEQ</sequence>
<evidence type="ECO:0000313" key="2">
    <source>
        <dbReference type="EMBL" id="KAJ1189756.1"/>
    </source>
</evidence>
<proteinExistence type="predicted"/>
<protein>
    <submittedName>
        <fullName evidence="2">Uncharacterized protein</fullName>
    </submittedName>
</protein>
<evidence type="ECO:0000313" key="3">
    <source>
        <dbReference type="Proteomes" id="UP001066276"/>
    </source>
</evidence>
<organism evidence="2 3">
    <name type="scientific">Pleurodeles waltl</name>
    <name type="common">Iberian ribbed newt</name>
    <dbReference type="NCBI Taxonomy" id="8319"/>
    <lineage>
        <taxon>Eukaryota</taxon>
        <taxon>Metazoa</taxon>
        <taxon>Chordata</taxon>
        <taxon>Craniata</taxon>
        <taxon>Vertebrata</taxon>
        <taxon>Euteleostomi</taxon>
        <taxon>Amphibia</taxon>
        <taxon>Batrachia</taxon>
        <taxon>Caudata</taxon>
        <taxon>Salamandroidea</taxon>
        <taxon>Salamandridae</taxon>
        <taxon>Pleurodelinae</taxon>
        <taxon>Pleurodeles</taxon>
    </lineage>
</organism>
<name>A0AAV7UMA6_PLEWA</name>
<feature type="region of interest" description="Disordered" evidence="1">
    <location>
        <begin position="1"/>
        <end position="22"/>
    </location>
</feature>
<dbReference type="AlphaFoldDB" id="A0AAV7UMA6"/>
<keyword evidence="3" id="KW-1185">Reference proteome</keyword>
<comment type="caution">
    <text evidence="2">The sequence shown here is derived from an EMBL/GenBank/DDBJ whole genome shotgun (WGS) entry which is preliminary data.</text>
</comment>
<dbReference type="Proteomes" id="UP001066276">
    <property type="component" value="Chromosome 3_1"/>
</dbReference>